<gene>
    <name evidence="1" type="ORF">AFUS01_LOCUS24655</name>
</gene>
<dbReference type="Proteomes" id="UP000708208">
    <property type="component" value="Unassembled WGS sequence"/>
</dbReference>
<proteinExistence type="predicted"/>
<reference evidence="1" key="1">
    <citation type="submission" date="2021-06" db="EMBL/GenBank/DDBJ databases">
        <authorList>
            <person name="Hodson N. C."/>
            <person name="Mongue J. A."/>
            <person name="Jaron S. K."/>
        </authorList>
    </citation>
    <scope>NUCLEOTIDE SEQUENCE</scope>
</reference>
<comment type="caution">
    <text evidence="1">The sequence shown here is derived from an EMBL/GenBank/DDBJ whole genome shotgun (WGS) entry which is preliminary data.</text>
</comment>
<name>A0A8J2P300_9HEXA</name>
<keyword evidence="2" id="KW-1185">Reference proteome</keyword>
<protein>
    <submittedName>
        <fullName evidence="1">Uncharacterized protein</fullName>
    </submittedName>
</protein>
<evidence type="ECO:0000313" key="1">
    <source>
        <dbReference type="EMBL" id="CAG7786071.1"/>
    </source>
</evidence>
<organism evidence="1 2">
    <name type="scientific">Allacma fusca</name>
    <dbReference type="NCBI Taxonomy" id="39272"/>
    <lineage>
        <taxon>Eukaryota</taxon>
        <taxon>Metazoa</taxon>
        <taxon>Ecdysozoa</taxon>
        <taxon>Arthropoda</taxon>
        <taxon>Hexapoda</taxon>
        <taxon>Collembola</taxon>
        <taxon>Symphypleona</taxon>
        <taxon>Sminthuridae</taxon>
        <taxon>Allacma</taxon>
    </lineage>
</organism>
<dbReference type="AlphaFoldDB" id="A0A8J2P300"/>
<accession>A0A8J2P300</accession>
<evidence type="ECO:0000313" key="2">
    <source>
        <dbReference type="Proteomes" id="UP000708208"/>
    </source>
</evidence>
<dbReference type="EMBL" id="CAJVCH010310188">
    <property type="protein sequence ID" value="CAG7786071.1"/>
    <property type="molecule type" value="Genomic_DNA"/>
</dbReference>
<sequence length="124" mass="14207">MSNGSPVPRISCPEPGIVRFEGEYDAVHINCSASYPLDFKFNGTKKFQLRSYTVKIEHVQKDINHEIRFENGTLDYVAGIYCGNRDRSKKATFGRTLTGIVYPFKYGHDISCTWKPSRPWRANI</sequence>